<protein>
    <submittedName>
        <fullName evidence="3">Amidohydrolase family protein</fullName>
    </submittedName>
</protein>
<organism evidence="3 4">
    <name type="scientific">Haladaptatus pallidirubidus</name>
    <dbReference type="NCBI Taxonomy" id="1008152"/>
    <lineage>
        <taxon>Archaea</taxon>
        <taxon>Methanobacteriati</taxon>
        <taxon>Methanobacteriota</taxon>
        <taxon>Stenosarchaea group</taxon>
        <taxon>Halobacteria</taxon>
        <taxon>Halobacteriales</taxon>
        <taxon>Haladaptataceae</taxon>
        <taxon>Haladaptatus</taxon>
    </lineage>
</organism>
<evidence type="ECO:0000259" key="2">
    <source>
        <dbReference type="Pfam" id="PF04909"/>
    </source>
</evidence>
<evidence type="ECO:0000313" key="3">
    <source>
        <dbReference type="EMBL" id="GAA5062053.1"/>
    </source>
</evidence>
<evidence type="ECO:0000256" key="1">
    <source>
        <dbReference type="ARBA" id="ARBA00038310"/>
    </source>
</evidence>
<dbReference type="GeneID" id="68616517"/>
<evidence type="ECO:0000313" key="4">
    <source>
        <dbReference type="Proteomes" id="UP001501729"/>
    </source>
</evidence>
<dbReference type="InterPro" id="IPR032466">
    <property type="entry name" value="Metal_Hydrolase"/>
</dbReference>
<comment type="caution">
    <text evidence="3">The sequence shown here is derived from an EMBL/GenBank/DDBJ whole genome shotgun (WGS) entry which is preliminary data.</text>
</comment>
<dbReference type="GO" id="GO:0016787">
    <property type="term" value="F:hydrolase activity"/>
    <property type="evidence" value="ECO:0007669"/>
    <property type="project" value="InterPro"/>
</dbReference>
<dbReference type="InterPro" id="IPR006680">
    <property type="entry name" value="Amidohydro-rel"/>
</dbReference>
<dbReference type="Pfam" id="PF04909">
    <property type="entry name" value="Amidohydro_2"/>
    <property type="match status" value="1"/>
</dbReference>
<proteinExistence type="inferred from homology"/>
<dbReference type="InterPro" id="IPR052350">
    <property type="entry name" value="Metallo-dep_Lactonases"/>
</dbReference>
<dbReference type="Gene3D" id="3.20.20.140">
    <property type="entry name" value="Metal-dependent hydrolases"/>
    <property type="match status" value="1"/>
</dbReference>
<dbReference type="AlphaFoldDB" id="A0AAV3UQ39"/>
<dbReference type="SUPFAM" id="SSF51556">
    <property type="entry name" value="Metallo-dependent hydrolases"/>
    <property type="match status" value="1"/>
</dbReference>
<comment type="similarity">
    <text evidence="1">Belongs to the metallo-dependent hydrolases superfamily.</text>
</comment>
<dbReference type="RefSeq" id="WP_227777880.1">
    <property type="nucleotide sequence ID" value="NZ_BAABKX010000022.1"/>
</dbReference>
<dbReference type="PANTHER" id="PTHR43569:SF2">
    <property type="entry name" value="AMIDOHYDROLASE-RELATED DOMAIN-CONTAINING PROTEIN"/>
    <property type="match status" value="1"/>
</dbReference>
<sequence>MKVVDTHTHAWGRDTNELPWEATILPPGWTGSYTAHDLVADMDAASVEESVIVSTPLYGRGLRANEYTMRAIEAYPERLWGVGIMDFFGDPEQVRGNLRRVVGHERMLGVRMHACMKYAEFPTNQDRTADWILDDDLDVVWNEAAQLDMSVFVFPKAEQLSMIETVAEDYPDVSIVIDHIAFPDETTAPDETPWTDFEALADHENVVVKISSLPRSAETPWPYDDIHDYVRNLVEWFGPERLMLGSDYPWMDDWASYEECLSWVEEVPFLSARDFSFLTHRSFERITRT</sequence>
<dbReference type="EMBL" id="BAABKX010000022">
    <property type="protein sequence ID" value="GAA5062053.1"/>
    <property type="molecule type" value="Genomic_DNA"/>
</dbReference>
<feature type="domain" description="Amidohydrolase-related" evidence="2">
    <location>
        <begin position="4"/>
        <end position="263"/>
    </location>
</feature>
<dbReference type="PANTHER" id="PTHR43569">
    <property type="entry name" value="AMIDOHYDROLASE"/>
    <property type="match status" value="1"/>
</dbReference>
<gene>
    <name evidence="3" type="ORF">GCM10025751_48810</name>
</gene>
<reference evidence="3 4" key="1">
    <citation type="journal article" date="2019" name="Int. J. Syst. Evol. Microbiol.">
        <title>The Global Catalogue of Microorganisms (GCM) 10K type strain sequencing project: providing services to taxonomists for standard genome sequencing and annotation.</title>
        <authorList>
            <consortium name="The Broad Institute Genomics Platform"/>
            <consortium name="The Broad Institute Genome Sequencing Center for Infectious Disease"/>
            <person name="Wu L."/>
            <person name="Ma J."/>
        </authorList>
    </citation>
    <scope>NUCLEOTIDE SEQUENCE [LARGE SCALE GENOMIC DNA]</scope>
    <source>
        <strain evidence="3 4">JCM 17504</strain>
    </source>
</reference>
<accession>A0AAV3UQ39</accession>
<keyword evidence="4" id="KW-1185">Reference proteome</keyword>
<dbReference type="Proteomes" id="UP001501729">
    <property type="component" value="Unassembled WGS sequence"/>
</dbReference>
<name>A0AAV3UQ39_9EURY</name>